<dbReference type="AlphaFoldDB" id="A0A6N2U9R1"/>
<dbReference type="EMBL" id="CACRTF010000011">
    <property type="protein sequence ID" value="VYT14177.1"/>
    <property type="molecule type" value="Genomic_DNA"/>
</dbReference>
<evidence type="ECO:0000259" key="2">
    <source>
        <dbReference type="Pfam" id="PF01757"/>
    </source>
</evidence>
<protein>
    <submittedName>
        <fullName evidence="3">Acyltransferase family protein</fullName>
    </submittedName>
</protein>
<name>A0A6N2U9R1_9FIRM</name>
<keyword evidence="3" id="KW-0012">Acyltransferase</keyword>
<evidence type="ECO:0000256" key="1">
    <source>
        <dbReference type="SAM" id="Phobius"/>
    </source>
</evidence>
<proteinExistence type="predicted"/>
<reference evidence="3" key="1">
    <citation type="submission" date="2019-11" db="EMBL/GenBank/DDBJ databases">
        <authorList>
            <person name="Feng L."/>
        </authorList>
    </citation>
    <scope>NUCLEOTIDE SEQUENCE</scope>
    <source>
        <strain evidence="3">CbolteaeLFYP116</strain>
    </source>
</reference>
<organism evidence="3">
    <name type="scientific">Enterocloster bolteae</name>
    <dbReference type="NCBI Taxonomy" id="208479"/>
    <lineage>
        <taxon>Bacteria</taxon>
        <taxon>Bacillati</taxon>
        <taxon>Bacillota</taxon>
        <taxon>Clostridia</taxon>
        <taxon>Lachnospirales</taxon>
        <taxon>Lachnospiraceae</taxon>
        <taxon>Enterocloster</taxon>
    </lineage>
</organism>
<feature type="transmembrane region" description="Helical" evidence="1">
    <location>
        <begin position="190"/>
        <end position="211"/>
    </location>
</feature>
<keyword evidence="1" id="KW-0472">Membrane</keyword>
<feature type="transmembrane region" description="Helical" evidence="1">
    <location>
        <begin position="44"/>
        <end position="66"/>
    </location>
</feature>
<dbReference type="InterPro" id="IPR002656">
    <property type="entry name" value="Acyl_transf_3_dom"/>
</dbReference>
<dbReference type="GeneID" id="88505062"/>
<gene>
    <name evidence="3" type="ORF">CBLFYP116_02024</name>
</gene>
<feature type="transmembrane region" description="Helical" evidence="1">
    <location>
        <begin position="15"/>
        <end position="37"/>
    </location>
</feature>
<feature type="transmembrane region" description="Helical" evidence="1">
    <location>
        <begin position="78"/>
        <end position="100"/>
    </location>
</feature>
<feature type="domain" description="Acyltransferase 3" evidence="2">
    <location>
        <begin position="11"/>
        <end position="205"/>
    </location>
</feature>
<feature type="transmembrane region" description="Helical" evidence="1">
    <location>
        <begin position="121"/>
        <end position="144"/>
    </location>
</feature>
<feature type="transmembrane region" description="Helical" evidence="1">
    <location>
        <begin position="156"/>
        <end position="178"/>
    </location>
</feature>
<keyword evidence="1" id="KW-0812">Transmembrane</keyword>
<dbReference type="GO" id="GO:0016747">
    <property type="term" value="F:acyltransferase activity, transferring groups other than amino-acyl groups"/>
    <property type="evidence" value="ECO:0007669"/>
    <property type="project" value="InterPro"/>
</dbReference>
<dbReference type="Pfam" id="PF01757">
    <property type="entry name" value="Acyl_transf_3"/>
    <property type="match status" value="1"/>
</dbReference>
<dbReference type="RefSeq" id="WP_002570758.1">
    <property type="nucleotide sequence ID" value="NZ_BAABZS010000002.1"/>
</dbReference>
<evidence type="ECO:0000313" key="3">
    <source>
        <dbReference type="EMBL" id="VYT14177.1"/>
    </source>
</evidence>
<keyword evidence="3" id="KW-0808">Transferase</keyword>
<accession>A0A6N2U9R1</accession>
<keyword evidence="1" id="KW-1133">Transmembrane helix</keyword>
<sequence>MFIPSENYGYWNNAYAVWTMSSFAFFYLVAPFLYKLINRFSKALFLLCILMVLRPFVQKLMLSYLFTVMEKSEQLIWFVNNTPVNTIYCVIFGCTAYLALKEKRLSLYGIYLTFIAIMGKMQWYTYEIVVCMLFIIILCCPLEVKNIFIQKCIRLLSNASFSLYLIHPVTLQYMNFFMLKVLKDSRLCNILRLIVLLSSAIIISINFWKFIEYPLENWLFSRFIKQGDKNDIGHKLCK</sequence>